<reference evidence="3 4" key="2">
    <citation type="submission" date="2018-11" db="EMBL/GenBank/DDBJ databases">
        <title>Genomic Encyclopedia of Type Strains, Phase IV (KMG-IV): sequencing the most valuable type-strain genomes for metagenomic binning, comparative biology and taxonomic classification.</title>
        <authorList>
            <person name="Goeker M."/>
        </authorList>
    </citation>
    <scope>NUCLEOTIDE SEQUENCE [LARGE SCALE GENOMIC DNA]</scope>
    <source>
        <strain evidence="3 4">DSM 27783</strain>
    </source>
</reference>
<sequence length="386" mass="42105">MKKLLLSAAAVLFFVGCGSSSGGGEELKTASATYVDAPVAGIEYQCGGVSGVTDNLGGFIYEEGKDCVFRVGGIAFKTIKSYELEEGKVIMENSSAIAALLQTLDIDGDPSNGITISAEENKLLANYSLSSIDDTAIESLYEKLKTLPTYNGKYYTKTEALLNLIHSQTQMVKDTLANKTLYYVKSADEVEEGYLTINADANETNIDGAVNMGFSINGTVVNFEDNTTAVLNLYNDRVTLTYLYDNLPVKSLELFYSKTQADNFANELKSGEYLKKLIAGKVFYQVFQDSDGNLILNQVQINSDASAGLFHAVDGTKFGGTFSIKISGNKLYLHIDGVNIDYSVEYLGKSDEMLIFAPSEQNVNIASYMFFDENYAQNILALLQNN</sequence>
<accession>A0AAJ4UYG5</accession>
<evidence type="ECO:0000313" key="5">
    <source>
        <dbReference type="Proteomes" id="UP000298805"/>
    </source>
</evidence>
<dbReference type="EMBL" id="CP027432">
    <property type="protein sequence ID" value="QCI28559.1"/>
    <property type="molecule type" value="Genomic_DNA"/>
</dbReference>
<dbReference type="Proteomes" id="UP000272781">
    <property type="component" value="Unassembled WGS sequence"/>
</dbReference>
<organism evidence="3 4">
    <name type="scientific">Caminibacter pacificus</name>
    <dbReference type="NCBI Taxonomy" id="1424653"/>
    <lineage>
        <taxon>Bacteria</taxon>
        <taxon>Pseudomonadati</taxon>
        <taxon>Campylobacterota</taxon>
        <taxon>Epsilonproteobacteria</taxon>
        <taxon>Nautiliales</taxon>
        <taxon>Nautiliaceae</taxon>
        <taxon>Caminibacter</taxon>
    </lineage>
</organism>
<protein>
    <submittedName>
        <fullName evidence="3">Uncharacterized protein</fullName>
    </submittedName>
</protein>
<evidence type="ECO:0000313" key="2">
    <source>
        <dbReference type="EMBL" id="QCI28559.1"/>
    </source>
</evidence>
<name>A0AAJ4UYG5_9BACT</name>
<feature type="signal peptide" evidence="1">
    <location>
        <begin position="1"/>
        <end position="22"/>
    </location>
</feature>
<evidence type="ECO:0000313" key="3">
    <source>
        <dbReference type="EMBL" id="ROR40714.1"/>
    </source>
</evidence>
<dbReference type="RefSeq" id="WP_123351627.1">
    <property type="nucleotide sequence ID" value="NZ_CP027432.2"/>
</dbReference>
<reference evidence="2" key="3">
    <citation type="submission" date="2019-06" db="EMBL/GenBank/DDBJ databases">
        <title>A comparative analysis of the Nautiliaceae.</title>
        <authorList>
            <person name="Grosche A."/>
            <person name="Smedile F."/>
            <person name="Vetriani C."/>
        </authorList>
    </citation>
    <scope>NUCLEOTIDE SEQUENCE</scope>
    <source>
        <strain evidence="2">TB6</strain>
    </source>
</reference>
<keyword evidence="5" id="KW-1185">Reference proteome</keyword>
<reference evidence="5" key="1">
    <citation type="submission" date="2018-03" db="EMBL/GenBank/DDBJ databases">
        <title>A comparative analysis of the Nautiliaceae.</title>
        <authorList>
            <person name="Grosche A."/>
            <person name="Smedile F."/>
            <person name="Vetriani C."/>
        </authorList>
    </citation>
    <scope>NUCLEOTIDE SEQUENCE [LARGE SCALE GENOMIC DNA]</scope>
    <source>
        <strain evidence="5">TB6</strain>
    </source>
</reference>
<evidence type="ECO:0000256" key="1">
    <source>
        <dbReference type="SAM" id="SignalP"/>
    </source>
</evidence>
<evidence type="ECO:0000313" key="4">
    <source>
        <dbReference type="Proteomes" id="UP000272781"/>
    </source>
</evidence>
<proteinExistence type="predicted"/>
<dbReference type="PROSITE" id="PS51257">
    <property type="entry name" value="PROKAR_LIPOPROTEIN"/>
    <property type="match status" value="1"/>
</dbReference>
<dbReference type="Proteomes" id="UP000298805">
    <property type="component" value="Chromosome"/>
</dbReference>
<feature type="chain" id="PRO_5042581240" evidence="1">
    <location>
        <begin position="23"/>
        <end position="386"/>
    </location>
</feature>
<keyword evidence="1" id="KW-0732">Signal</keyword>
<gene>
    <name evidence="2" type="ORF">C6V80_06165</name>
    <name evidence="3" type="ORF">EDC58_0193</name>
</gene>
<dbReference type="AlphaFoldDB" id="A0AAJ4UYG5"/>
<dbReference type="EMBL" id="RJVK01000001">
    <property type="protein sequence ID" value="ROR40714.1"/>
    <property type="molecule type" value="Genomic_DNA"/>
</dbReference>